<evidence type="ECO:0000256" key="8">
    <source>
        <dbReference type="PIRNR" id="PIRNR037471"/>
    </source>
</evidence>
<keyword evidence="15" id="KW-1185">Reference proteome</keyword>
<keyword evidence="9" id="KW-0479">Metal-binding</keyword>
<evidence type="ECO:0000256" key="2">
    <source>
        <dbReference type="ARBA" id="ARBA00022448"/>
    </source>
</evidence>
<dbReference type="Gene3D" id="1.20.120.1770">
    <property type="match status" value="1"/>
</dbReference>
<sequence length="405" mass="43433">MLLVFLLLASSTAASASGHCSPGTTTKPYVKCLTLPTQDASIAWTYHPHNASVDLSFTGTFISPSGWVAIGINPESLSMSGTRALISFADPTSASLLVLPFLLDSSVKLQRSPLLSHALDIPFLSSSASLLHSASVRTTAVIRISASLRLSPNRTRINLIWNRGLYVQGYSPTIHPTTPTDLASRATIDLLSSSADISSTLPTWFRSAHGSINAITWGFFIPAGAMAARYLRQWPGMGPAWFYVHAAVQMTAVVIGAVGFGLGIAMGNGVYTLHKGLGIAVMTAGGLQAAAMFFRPAETHRCRKYWKSYHHLVGYGLVVIGVVNVFQGMEVMGLGRSYAKLVYCLALATMAGACVALEVNGWVIFCRKAEEEKLRREEAGERRRFTGDNCDARGGGYIAKGSRIV</sequence>
<reference evidence="14 15" key="1">
    <citation type="journal article" date="2016" name="Sci. Rep.">
        <title>The Dendrobium catenatum Lindl. genome sequence provides insights into polysaccharide synthase, floral development and adaptive evolution.</title>
        <authorList>
            <person name="Zhang G.Q."/>
            <person name="Xu Q."/>
            <person name="Bian C."/>
            <person name="Tsai W.C."/>
            <person name="Yeh C.M."/>
            <person name="Liu K.W."/>
            <person name="Yoshida K."/>
            <person name="Zhang L.S."/>
            <person name="Chang S.B."/>
            <person name="Chen F."/>
            <person name="Shi Y."/>
            <person name="Su Y.Y."/>
            <person name="Zhang Y.Q."/>
            <person name="Chen L.J."/>
            <person name="Yin Y."/>
            <person name="Lin M."/>
            <person name="Huang H."/>
            <person name="Deng H."/>
            <person name="Wang Z.W."/>
            <person name="Zhu S.L."/>
            <person name="Zhao X."/>
            <person name="Deng C."/>
            <person name="Niu S.C."/>
            <person name="Huang J."/>
            <person name="Wang M."/>
            <person name="Liu G.H."/>
            <person name="Yang H.J."/>
            <person name="Xiao X.J."/>
            <person name="Hsiao Y.Y."/>
            <person name="Wu W.L."/>
            <person name="Chen Y.Y."/>
            <person name="Mitsuda N."/>
            <person name="Ohme-Takagi M."/>
            <person name="Luo Y.B."/>
            <person name="Van de Peer Y."/>
            <person name="Liu Z.J."/>
        </authorList>
    </citation>
    <scope>NUCLEOTIDE SEQUENCE [LARGE SCALE GENOMIC DNA]</scope>
    <source>
        <tissue evidence="14">The whole plant</tissue>
    </source>
</reference>
<dbReference type="Proteomes" id="UP000233837">
    <property type="component" value="Unassembled WGS sequence"/>
</dbReference>
<feature type="binding site" description="axial binding residue" evidence="9">
    <location>
        <position position="310"/>
    </location>
    <ligand>
        <name>heme b</name>
        <dbReference type="ChEBI" id="CHEBI:60344"/>
        <label>1</label>
    </ligand>
    <ligandPart>
        <name>Fe</name>
        <dbReference type="ChEBI" id="CHEBI:18248"/>
    </ligandPart>
</feature>
<evidence type="ECO:0000256" key="3">
    <source>
        <dbReference type="ARBA" id="ARBA00022692"/>
    </source>
</evidence>
<evidence type="ECO:0000256" key="5">
    <source>
        <dbReference type="ARBA" id="ARBA00022982"/>
    </source>
</evidence>
<keyword evidence="2 8" id="KW-0813">Transport</keyword>
<keyword evidence="4 11" id="KW-0732">Signal</keyword>
<keyword evidence="6 10" id="KW-1133">Transmembrane helix</keyword>
<gene>
    <name evidence="14" type="primary">AIR12</name>
    <name evidence="14" type="ORF">MA16_Dca012509</name>
</gene>
<dbReference type="PIRSF" id="PIRSF037471">
    <property type="entry name" value="UCP037471"/>
    <property type="match status" value="1"/>
</dbReference>
<feature type="chain" id="PRO_5014143133" description="Cytochrome b561 and DOMON domain-containing protein" evidence="11">
    <location>
        <begin position="17"/>
        <end position="405"/>
    </location>
</feature>
<name>A0A2I0W518_9ASPA</name>
<feature type="binding site" description="axial binding residue" evidence="9">
    <location>
        <position position="209"/>
    </location>
    <ligand>
        <name>heme b</name>
        <dbReference type="ChEBI" id="CHEBI:60344"/>
        <label>1</label>
    </ligand>
    <ligandPart>
        <name>Fe</name>
        <dbReference type="ChEBI" id="CHEBI:18248"/>
    </ligandPart>
</feature>
<proteinExistence type="predicted"/>
<evidence type="ECO:0000259" key="12">
    <source>
        <dbReference type="PROSITE" id="PS50836"/>
    </source>
</evidence>
<evidence type="ECO:0000313" key="15">
    <source>
        <dbReference type="Proteomes" id="UP000233837"/>
    </source>
</evidence>
<dbReference type="Pfam" id="PF04526">
    <property type="entry name" value="DUF568"/>
    <property type="match status" value="1"/>
</dbReference>
<feature type="transmembrane region" description="Helical" evidence="10">
    <location>
        <begin position="309"/>
        <end position="326"/>
    </location>
</feature>
<feature type="transmembrane region" description="Helical" evidence="10">
    <location>
        <begin position="240"/>
        <end position="265"/>
    </location>
</feature>
<feature type="binding site" description="axial binding residue" evidence="9">
    <location>
        <position position="245"/>
    </location>
    <ligand>
        <name>heme b</name>
        <dbReference type="ChEBI" id="CHEBI:60344"/>
        <label>1</label>
    </ligand>
    <ligandPart>
        <name>Fe</name>
        <dbReference type="ChEBI" id="CHEBI:18248"/>
    </ligandPart>
</feature>
<comment type="cofactor">
    <cofactor evidence="8">
        <name>heme b</name>
        <dbReference type="ChEBI" id="CHEBI:60344"/>
    </cofactor>
    <text evidence="8">Binds 2 heme b groups non-covalently.</text>
</comment>
<evidence type="ECO:0000256" key="1">
    <source>
        <dbReference type="ARBA" id="ARBA00004370"/>
    </source>
</evidence>
<dbReference type="PANTHER" id="PTHR23130:SF60">
    <property type="entry name" value="CYTOCHROME B561 AND DOMON DOMAIN-CONTAINING PROTEIN"/>
    <property type="match status" value="1"/>
</dbReference>
<evidence type="ECO:0000256" key="9">
    <source>
        <dbReference type="PIRSR" id="PIRSR037471-1"/>
    </source>
</evidence>
<protein>
    <recommendedName>
        <fullName evidence="8">Cytochrome b561 and DOMON domain-containing protein</fullName>
    </recommendedName>
</protein>
<dbReference type="AlphaFoldDB" id="A0A2I0W518"/>
<dbReference type="PANTHER" id="PTHR23130">
    <property type="entry name" value="CYTOCHROME B561 AND DOMON DOMAIN-CONTAINING PROTEIN"/>
    <property type="match status" value="1"/>
</dbReference>
<dbReference type="GO" id="GO:0016020">
    <property type="term" value="C:membrane"/>
    <property type="evidence" value="ECO:0007669"/>
    <property type="project" value="UniProtKB-SubCell"/>
</dbReference>
<evidence type="ECO:0000256" key="11">
    <source>
        <dbReference type="SAM" id="SignalP"/>
    </source>
</evidence>
<dbReference type="PROSITE" id="PS50939">
    <property type="entry name" value="CYTOCHROME_B561"/>
    <property type="match status" value="1"/>
</dbReference>
<feature type="domain" description="DOMON" evidence="12">
    <location>
        <begin position="38"/>
        <end position="164"/>
    </location>
</feature>
<accession>A0A2I0W518</accession>
<dbReference type="InterPro" id="IPR006593">
    <property type="entry name" value="Cyt_b561/ferric_Rdtase_TM"/>
</dbReference>
<feature type="transmembrane region" description="Helical" evidence="10">
    <location>
        <begin position="208"/>
        <end position="228"/>
    </location>
</feature>
<keyword evidence="7 8" id="KW-0472">Membrane</keyword>
<keyword evidence="5 8" id="KW-0249">Electron transport</keyword>
<dbReference type="CDD" id="cd08760">
    <property type="entry name" value="Cyt_b561_FRRS1_like"/>
    <property type="match status" value="1"/>
</dbReference>
<dbReference type="STRING" id="906689.A0A2I0W518"/>
<dbReference type="GO" id="GO:0046872">
    <property type="term" value="F:metal ion binding"/>
    <property type="evidence" value="ECO:0007669"/>
    <property type="project" value="UniProtKB-KW"/>
</dbReference>
<evidence type="ECO:0000256" key="10">
    <source>
        <dbReference type="SAM" id="Phobius"/>
    </source>
</evidence>
<organism evidence="14 15">
    <name type="scientific">Dendrobium catenatum</name>
    <dbReference type="NCBI Taxonomy" id="906689"/>
    <lineage>
        <taxon>Eukaryota</taxon>
        <taxon>Viridiplantae</taxon>
        <taxon>Streptophyta</taxon>
        <taxon>Embryophyta</taxon>
        <taxon>Tracheophyta</taxon>
        <taxon>Spermatophyta</taxon>
        <taxon>Magnoliopsida</taxon>
        <taxon>Liliopsida</taxon>
        <taxon>Asparagales</taxon>
        <taxon>Orchidaceae</taxon>
        <taxon>Epidendroideae</taxon>
        <taxon>Malaxideae</taxon>
        <taxon>Dendrobiinae</taxon>
        <taxon>Dendrobium</taxon>
    </lineage>
</organism>
<comment type="subcellular location">
    <subcellularLocation>
        <location evidence="1">Membrane</location>
    </subcellularLocation>
</comment>
<evidence type="ECO:0000256" key="4">
    <source>
        <dbReference type="ARBA" id="ARBA00022729"/>
    </source>
</evidence>
<feature type="domain" description="Cytochrome b561" evidence="13">
    <location>
        <begin position="171"/>
        <end position="366"/>
    </location>
</feature>
<evidence type="ECO:0000256" key="7">
    <source>
        <dbReference type="ARBA" id="ARBA00023136"/>
    </source>
</evidence>
<keyword evidence="3 10" id="KW-0812">Transmembrane</keyword>
<feature type="binding site" description="axial binding residue" evidence="9">
    <location>
        <position position="274"/>
    </location>
    <ligand>
        <name>heme b</name>
        <dbReference type="ChEBI" id="CHEBI:60344"/>
        <label>1</label>
    </ligand>
    <ligandPart>
        <name>Fe</name>
        <dbReference type="ChEBI" id="CHEBI:18248"/>
    </ligandPart>
</feature>
<keyword evidence="9" id="KW-0408">Iron</keyword>
<dbReference type="EMBL" id="KZ502911">
    <property type="protein sequence ID" value="PKU70756.1"/>
    <property type="molecule type" value="Genomic_DNA"/>
</dbReference>
<evidence type="ECO:0000259" key="13">
    <source>
        <dbReference type="PROSITE" id="PS50939"/>
    </source>
</evidence>
<dbReference type="Pfam" id="PF03188">
    <property type="entry name" value="Cytochrom_B561"/>
    <property type="match status" value="1"/>
</dbReference>
<dbReference type="SMART" id="SM00665">
    <property type="entry name" value="B561"/>
    <property type="match status" value="1"/>
</dbReference>
<dbReference type="InterPro" id="IPR005018">
    <property type="entry name" value="DOMON_domain"/>
</dbReference>
<dbReference type="InterPro" id="IPR017214">
    <property type="entry name" value="UCP037471"/>
</dbReference>
<dbReference type="InterPro" id="IPR045265">
    <property type="entry name" value="AIR12_DOMON"/>
</dbReference>
<evidence type="ECO:0000313" key="14">
    <source>
        <dbReference type="EMBL" id="PKU70756.1"/>
    </source>
</evidence>
<feature type="transmembrane region" description="Helical" evidence="10">
    <location>
        <begin position="277"/>
        <end position="297"/>
    </location>
</feature>
<dbReference type="PROSITE" id="PS50836">
    <property type="entry name" value="DOMON"/>
    <property type="match status" value="1"/>
</dbReference>
<reference evidence="14 15" key="2">
    <citation type="journal article" date="2017" name="Nature">
        <title>The Apostasia genome and the evolution of orchids.</title>
        <authorList>
            <person name="Zhang G.Q."/>
            <person name="Liu K.W."/>
            <person name="Li Z."/>
            <person name="Lohaus R."/>
            <person name="Hsiao Y.Y."/>
            <person name="Niu S.C."/>
            <person name="Wang J.Y."/>
            <person name="Lin Y.C."/>
            <person name="Xu Q."/>
            <person name="Chen L.J."/>
            <person name="Yoshida K."/>
            <person name="Fujiwara S."/>
            <person name="Wang Z.W."/>
            <person name="Zhang Y.Q."/>
            <person name="Mitsuda N."/>
            <person name="Wang M."/>
            <person name="Liu G.H."/>
            <person name="Pecoraro L."/>
            <person name="Huang H.X."/>
            <person name="Xiao X.J."/>
            <person name="Lin M."/>
            <person name="Wu X.Y."/>
            <person name="Wu W.L."/>
            <person name="Chen Y.Y."/>
            <person name="Chang S.B."/>
            <person name="Sakamoto S."/>
            <person name="Ohme-Takagi M."/>
            <person name="Yagi M."/>
            <person name="Zeng S.J."/>
            <person name="Shen C.Y."/>
            <person name="Yeh C.M."/>
            <person name="Luo Y.B."/>
            <person name="Tsai W.C."/>
            <person name="Van de Peer Y."/>
            <person name="Liu Z.J."/>
        </authorList>
    </citation>
    <scope>NUCLEOTIDE SEQUENCE [LARGE SCALE GENOMIC DNA]</scope>
    <source>
        <tissue evidence="14">The whole plant</tissue>
    </source>
</reference>
<feature type="transmembrane region" description="Helical" evidence="10">
    <location>
        <begin position="338"/>
        <end position="366"/>
    </location>
</feature>
<feature type="signal peptide" evidence="11">
    <location>
        <begin position="1"/>
        <end position="16"/>
    </location>
</feature>
<evidence type="ECO:0000256" key="6">
    <source>
        <dbReference type="ARBA" id="ARBA00022989"/>
    </source>
</evidence>